<reference evidence="1" key="1">
    <citation type="submission" date="2011-10" db="EMBL/GenBank/DDBJ databases">
        <title>The Genome Sequence of Fusarium oxysporum HDV247.</title>
        <authorList>
            <consortium name="The Broad Institute Genome Sequencing Platform"/>
            <person name="Ma L.-J."/>
            <person name="Gale L.R."/>
            <person name="Schwartz D.C."/>
            <person name="Zhou S."/>
            <person name="Corby-Kistler H."/>
            <person name="Young S.K."/>
            <person name="Zeng Q."/>
            <person name="Gargeya S."/>
            <person name="Fitzgerald M."/>
            <person name="Haas B."/>
            <person name="Abouelleil A."/>
            <person name="Alvarado L."/>
            <person name="Arachchi H.M."/>
            <person name="Berlin A."/>
            <person name="Brown A."/>
            <person name="Chapman S.B."/>
            <person name="Chen Z."/>
            <person name="Dunbar C."/>
            <person name="Freedman E."/>
            <person name="Gearin G."/>
            <person name="Goldberg J."/>
            <person name="Griggs A."/>
            <person name="Gujja S."/>
            <person name="Heiman D."/>
            <person name="Howarth C."/>
            <person name="Larson L."/>
            <person name="Lui A."/>
            <person name="MacDonald P.J.P."/>
            <person name="Montmayeur A."/>
            <person name="Murphy C."/>
            <person name="Neiman D."/>
            <person name="Pearson M."/>
            <person name="Priest M."/>
            <person name="Roberts A."/>
            <person name="Saif S."/>
            <person name="Shea T."/>
            <person name="Shenoy N."/>
            <person name="Sisk P."/>
            <person name="Stolte C."/>
            <person name="Sykes S."/>
            <person name="Wortman J."/>
            <person name="Nusbaum C."/>
            <person name="Birren B."/>
        </authorList>
    </citation>
    <scope>NUCLEOTIDE SEQUENCE [LARGE SCALE GENOMIC DNA]</scope>
    <source>
        <strain evidence="1">HDV247</strain>
    </source>
</reference>
<sequence length="47" mass="5247">MKTGQRYGLEEKEMTKPTEKTFINVSDNANGLIVSSQVKADLHIPRA</sequence>
<dbReference type="Proteomes" id="UP000030751">
    <property type="component" value="Unassembled WGS sequence"/>
</dbReference>
<evidence type="ECO:0000313" key="1">
    <source>
        <dbReference type="EMBL" id="EXA49069.1"/>
    </source>
</evidence>
<gene>
    <name evidence="1" type="ORF">FOVG_02365</name>
</gene>
<protein>
    <submittedName>
        <fullName evidence="1">Uncharacterized protein</fullName>
    </submittedName>
</protein>
<reference evidence="1" key="2">
    <citation type="submission" date="2012-05" db="EMBL/GenBank/DDBJ databases">
        <title>Annotation of the Genome Sequence of Fusarium oxysporum HDV247.</title>
        <authorList>
            <consortium name="The Broad Institute Genomics Platform"/>
            <person name="Ma L.-J."/>
            <person name="Corby-Kistler H."/>
            <person name="Broz K."/>
            <person name="Gale L.R."/>
            <person name="Jonkers W."/>
            <person name="O'Donnell K."/>
            <person name="Ploetz R."/>
            <person name="Steinberg C."/>
            <person name="Schwartz D.C."/>
            <person name="VanEtten H."/>
            <person name="Zhou S."/>
            <person name="Young S.K."/>
            <person name="Zeng Q."/>
            <person name="Gargeya S."/>
            <person name="Fitzgerald M."/>
            <person name="Abouelleil A."/>
            <person name="Alvarado L."/>
            <person name="Chapman S.B."/>
            <person name="Gainer-Dewar J."/>
            <person name="Goldberg J."/>
            <person name="Griggs A."/>
            <person name="Gujja S."/>
            <person name="Hansen M."/>
            <person name="Howarth C."/>
            <person name="Imamovic A."/>
            <person name="Ireland A."/>
            <person name="Larimer J."/>
            <person name="McCowan C."/>
            <person name="Murphy C."/>
            <person name="Pearson M."/>
            <person name="Poon T.W."/>
            <person name="Priest M."/>
            <person name="Roberts A."/>
            <person name="Saif S."/>
            <person name="Shea T."/>
            <person name="Sykes S."/>
            <person name="Wortman J."/>
            <person name="Nusbaum C."/>
            <person name="Birren B."/>
        </authorList>
    </citation>
    <scope>NUCLEOTIDE SEQUENCE</scope>
    <source>
        <strain evidence="1">HDV247</strain>
    </source>
</reference>
<name>W9PUZ8_FUSOX</name>
<dbReference type="AlphaFoldDB" id="W9PUZ8"/>
<dbReference type="EMBL" id="JH650969">
    <property type="protein sequence ID" value="EXA49069.1"/>
    <property type="molecule type" value="Genomic_DNA"/>
</dbReference>
<dbReference type="HOGENOM" id="CLU_3175414_0_0_1"/>
<accession>W9PUZ8</accession>
<proteinExistence type="predicted"/>
<organism evidence="1">
    <name type="scientific">Fusarium oxysporum f. sp. pisi HDV247</name>
    <dbReference type="NCBI Taxonomy" id="1080344"/>
    <lineage>
        <taxon>Eukaryota</taxon>
        <taxon>Fungi</taxon>
        <taxon>Dikarya</taxon>
        <taxon>Ascomycota</taxon>
        <taxon>Pezizomycotina</taxon>
        <taxon>Sordariomycetes</taxon>
        <taxon>Hypocreomycetidae</taxon>
        <taxon>Hypocreales</taxon>
        <taxon>Nectriaceae</taxon>
        <taxon>Fusarium</taxon>
        <taxon>Fusarium oxysporum species complex</taxon>
    </lineage>
</organism>